<dbReference type="RefSeq" id="WP_098460956.1">
    <property type="nucleotide sequence ID" value="NZ_PDJC01000001.1"/>
</dbReference>
<keyword evidence="3" id="KW-1185">Reference proteome</keyword>
<feature type="transmembrane region" description="Helical" evidence="1">
    <location>
        <begin position="63"/>
        <end position="80"/>
    </location>
</feature>
<keyword evidence="1" id="KW-0812">Transmembrane</keyword>
<sequence length="112" mass="11430">MLNLAVRFGLELAGVATAGYLGFQFAPSGWRPLGAIAGAIALATVWGLFLAPKASSPIPLSSRELVGTILLLAVAGTLALSGQLWWGLGFAALLVANQAVLLLVGPRTGEFA</sequence>
<evidence type="ECO:0000256" key="1">
    <source>
        <dbReference type="SAM" id="Phobius"/>
    </source>
</evidence>
<feature type="transmembrane region" description="Helical" evidence="1">
    <location>
        <begin position="33"/>
        <end position="51"/>
    </location>
</feature>
<gene>
    <name evidence="2" type="ORF">ATK74_2109</name>
</gene>
<dbReference type="Proteomes" id="UP000226079">
    <property type="component" value="Unassembled WGS sequence"/>
</dbReference>
<protein>
    <submittedName>
        <fullName evidence="2">Uncharacterized protein DUF2568</fullName>
    </submittedName>
</protein>
<evidence type="ECO:0000313" key="2">
    <source>
        <dbReference type="EMBL" id="PFG17536.1"/>
    </source>
</evidence>
<reference evidence="2 3" key="1">
    <citation type="submission" date="2017-10" db="EMBL/GenBank/DDBJ databases">
        <title>Sequencing the genomes of 1000 actinobacteria strains.</title>
        <authorList>
            <person name="Klenk H.-P."/>
        </authorList>
    </citation>
    <scope>NUCLEOTIDE SEQUENCE [LARGE SCALE GENOMIC DNA]</scope>
    <source>
        <strain evidence="2 3">DSM 15597</strain>
    </source>
</reference>
<comment type="caution">
    <text evidence="2">The sequence shown here is derived from an EMBL/GenBank/DDBJ whole genome shotgun (WGS) entry which is preliminary data.</text>
</comment>
<proteinExistence type="predicted"/>
<organism evidence="2 3">
    <name type="scientific">Propionicimonas paludicola</name>
    <dbReference type="NCBI Taxonomy" id="185243"/>
    <lineage>
        <taxon>Bacteria</taxon>
        <taxon>Bacillati</taxon>
        <taxon>Actinomycetota</taxon>
        <taxon>Actinomycetes</taxon>
        <taxon>Propionibacteriales</taxon>
        <taxon>Nocardioidaceae</taxon>
        <taxon>Propionicimonas</taxon>
    </lineage>
</organism>
<dbReference type="InterPro" id="IPR021214">
    <property type="entry name" value="DUF2568"/>
</dbReference>
<dbReference type="AlphaFoldDB" id="A0A2A9CTV2"/>
<dbReference type="OrthoDB" id="4557830at2"/>
<dbReference type="Pfam" id="PF10823">
    <property type="entry name" value="DUF2568"/>
    <property type="match status" value="1"/>
</dbReference>
<keyword evidence="1" id="KW-0472">Membrane</keyword>
<name>A0A2A9CTV2_9ACTN</name>
<accession>A0A2A9CTV2</accession>
<evidence type="ECO:0000313" key="3">
    <source>
        <dbReference type="Proteomes" id="UP000226079"/>
    </source>
</evidence>
<dbReference type="EMBL" id="PDJC01000001">
    <property type="protein sequence ID" value="PFG17536.1"/>
    <property type="molecule type" value="Genomic_DNA"/>
</dbReference>
<keyword evidence="1" id="KW-1133">Transmembrane helix</keyword>